<dbReference type="InterPro" id="IPR011333">
    <property type="entry name" value="SKP1/BTB/POZ_sf"/>
</dbReference>
<feature type="region of interest" description="Disordered" evidence="1">
    <location>
        <begin position="1"/>
        <end position="23"/>
    </location>
</feature>
<evidence type="ECO:0000313" key="4">
    <source>
        <dbReference type="Proteomes" id="UP000230002"/>
    </source>
</evidence>
<protein>
    <recommendedName>
        <fullName evidence="2">BTB domain-containing protein</fullName>
    </recommendedName>
</protein>
<name>A0A2G8RTI7_9APHY</name>
<reference evidence="3 4" key="1">
    <citation type="journal article" date="2015" name="Sci. Rep.">
        <title>Chromosome-level genome map provides insights into diverse defense mechanisms in the medicinal fungus Ganoderma sinense.</title>
        <authorList>
            <person name="Zhu Y."/>
            <person name="Xu J."/>
            <person name="Sun C."/>
            <person name="Zhou S."/>
            <person name="Xu H."/>
            <person name="Nelson D.R."/>
            <person name="Qian J."/>
            <person name="Song J."/>
            <person name="Luo H."/>
            <person name="Xiang L."/>
            <person name="Li Y."/>
            <person name="Xu Z."/>
            <person name="Ji A."/>
            <person name="Wang L."/>
            <person name="Lu S."/>
            <person name="Hayward A."/>
            <person name="Sun W."/>
            <person name="Li X."/>
            <person name="Schwartz D.C."/>
            <person name="Wang Y."/>
            <person name="Chen S."/>
        </authorList>
    </citation>
    <scope>NUCLEOTIDE SEQUENCE [LARGE SCALE GENOMIC DNA]</scope>
    <source>
        <strain evidence="3 4">ZZ0214-1</strain>
    </source>
</reference>
<evidence type="ECO:0000313" key="3">
    <source>
        <dbReference type="EMBL" id="PIL24831.1"/>
    </source>
</evidence>
<dbReference type="Gene3D" id="3.30.710.10">
    <property type="entry name" value="Potassium Channel Kv1.1, Chain A"/>
    <property type="match status" value="2"/>
</dbReference>
<dbReference type="InterPro" id="IPR000210">
    <property type="entry name" value="BTB/POZ_dom"/>
</dbReference>
<dbReference type="STRING" id="1077348.A0A2G8RTI7"/>
<dbReference type="OrthoDB" id="3357985at2759"/>
<comment type="caution">
    <text evidence="3">The sequence shown here is derived from an EMBL/GenBank/DDBJ whole genome shotgun (WGS) entry which is preliminary data.</text>
</comment>
<feature type="region of interest" description="Disordered" evidence="1">
    <location>
        <begin position="61"/>
        <end position="81"/>
    </location>
</feature>
<feature type="compositionally biased region" description="Polar residues" evidence="1">
    <location>
        <begin position="1"/>
        <end position="14"/>
    </location>
</feature>
<sequence length="569" mass="62089">MTADATQAGEQLQAPTAREAEAPFNREDADFVLRTADGVHFRVFRTILMLASGGFAGMLDVPQPPTAAGSEETETPGVDVSEDSETMDTFLRICYPHVASDIEVGSLSHLRKVLKAGQKYDAAPVVDVMRRALVQPRFIDDNPLVVFAIACRLDLEEEAKEAAKVAVMKNRVKDETPCPEMDDVGAGAYYRLMLLNQTRLTLRATIQIDFNGIGTFCRNAPPDPDPETTIDSVSQPFTDADADVVLLTSDSLEFRIHSKIIELASPNMFNMLTQDPSATEQRVYIMNESSAVADPLLRFCYPGPRPLFPDAPNTFLRVLAALQKYGLTGALDDAVRAHWAAFAATDPFRFFFHAVALGRASEARACARLVAESDGAQSMHTLYVPEMEGVGSLAYRRLLAYVKRFREAATQGFQLSGFRARPCVDDRGASPMPCPCRTRCPLVVSTRPPAAGFEGVIKEIKSRLEKRPTGRVLAGDVGLVGAVLDAMHAQRQEMAGLPISASNFMDRHAQWTSSSSLNSPYIPPLPTPEFQCTMSAQVDWASSLLQCYADAVDGAVSQVQLDLSNVITE</sequence>
<dbReference type="SMART" id="SM00225">
    <property type="entry name" value="BTB"/>
    <property type="match status" value="2"/>
</dbReference>
<dbReference type="PROSITE" id="PS50097">
    <property type="entry name" value="BTB"/>
    <property type="match status" value="1"/>
</dbReference>
<dbReference type="EMBL" id="AYKW01000056">
    <property type="protein sequence ID" value="PIL24831.1"/>
    <property type="molecule type" value="Genomic_DNA"/>
</dbReference>
<dbReference type="Proteomes" id="UP000230002">
    <property type="component" value="Unassembled WGS sequence"/>
</dbReference>
<proteinExistence type="predicted"/>
<accession>A0A2G8RTI7</accession>
<dbReference type="Pfam" id="PF00651">
    <property type="entry name" value="BTB"/>
    <property type="match status" value="1"/>
</dbReference>
<keyword evidence="4" id="KW-1185">Reference proteome</keyword>
<evidence type="ECO:0000256" key="1">
    <source>
        <dbReference type="SAM" id="MobiDB-lite"/>
    </source>
</evidence>
<evidence type="ECO:0000259" key="2">
    <source>
        <dbReference type="PROSITE" id="PS50097"/>
    </source>
</evidence>
<dbReference type="AlphaFoldDB" id="A0A2G8RTI7"/>
<organism evidence="3 4">
    <name type="scientific">Ganoderma sinense ZZ0214-1</name>
    <dbReference type="NCBI Taxonomy" id="1077348"/>
    <lineage>
        <taxon>Eukaryota</taxon>
        <taxon>Fungi</taxon>
        <taxon>Dikarya</taxon>
        <taxon>Basidiomycota</taxon>
        <taxon>Agaricomycotina</taxon>
        <taxon>Agaricomycetes</taxon>
        <taxon>Polyporales</taxon>
        <taxon>Polyporaceae</taxon>
        <taxon>Ganoderma</taxon>
    </lineage>
</organism>
<gene>
    <name evidence="3" type="ORF">GSI_12717</name>
</gene>
<dbReference type="SUPFAM" id="SSF54695">
    <property type="entry name" value="POZ domain"/>
    <property type="match status" value="1"/>
</dbReference>
<feature type="domain" description="BTB" evidence="2">
    <location>
        <begin position="242"/>
        <end position="309"/>
    </location>
</feature>